<proteinExistence type="predicted"/>
<evidence type="ECO:0000313" key="3">
    <source>
        <dbReference type="Proteomes" id="UP000765509"/>
    </source>
</evidence>
<evidence type="ECO:0000313" key="2">
    <source>
        <dbReference type="EMBL" id="MBW0540298.1"/>
    </source>
</evidence>
<dbReference type="EMBL" id="AVOT02044946">
    <property type="protein sequence ID" value="MBW0540298.1"/>
    <property type="molecule type" value="Genomic_DNA"/>
</dbReference>
<gene>
    <name evidence="2" type="ORF">O181_080013</name>
</gene>
<sequence>MAFIDGKEENYAFKSRMEEKNPPPPKQVPKTAPVVSRSNSNMKKQPKAQNKGKGKAQAKKPYIQRYRIPEIQQDAMENVLQMARTMMELHEKEEARL</sequence>
<accession>A0A9Q3FM35</accession>
<dbReference type="AlphaFoldDB" id="A0A9Q3FM35"/>
<comment type="caution">
    <text evidence="2">The sequence shown here is derived from an EMBL/GenBank/DDBJ whole genome shotgun (WGS) entry which is preliminary data.</text>
</comment>
<keyword evidence="3" id="KW-1185">Reference proteome</keyword>
<feature type="compositionally biased region" description="Basic and acidic residues" evidence="1">
    <location>
        <begin position="1"/>
        <end position="21"/>
    </location>
</feature>
<reference evidence="2" key="1">
    <citation type="submission" date="2021-03" db="EMBL/GenBank/DDBJ databases">
        <title>Draft genome sequence of rust myrtle Austropuccinia psidii MF-1, a brazilian biotype.</title>
        <authorList>
            <person name="Quecine M.C."/>
            <person name="Pachon D.M.R."/>
            <person name="Bonatelli M.L."/>
            <person name="Correr F.H."/>
            <person name="Franceschini L.M."/>
            <person name="Leite T.F."/>
            <person name="Margarido G.R.A."/>
            <person name="Almeida C.A."/>
            <person name="Ferrarezi J.A."/>
            <person name="Labate C.A."/>
        </authorList>
    </citation>
    <scope>NUCLEOTIDE SEQUENCE</scope>
    <source>
        <strain evidence="2">MF-1</strain>
    </source>
</reference>
<evidence type="ECO:0000256" key="1">
    <source>
        <dbReference type="SAM" id="MobiDB-lite"/>
    </source>
</evidence>
<dbReference type="Proteomes" id="UP000765509">
    <property type="component" value="Unassembled WGS sequence"/>
</dbReference>
<protein>
    <submittedName>
        <fullName evidence="2">Uncharacterized protein</fullName>
    </submittedName>
</protein>
<feature type="compositionally biased region" description="Basic residues" evidence="1">
    <location>
        <begin position="44"/>
        <end position="58"/>
    </location>
</feature>
<organism evidence="2 3">
    <name type="scientific">Austropuccinia psidii MF-1</name>
    <dbReference type="NCBI Taxonomy" id="1389203"/>
    <lineage>
        <taxon>Eukaryota</taxon>
        <taxon>Fungi</taxon>
        <taxon>Dikarya</taxon>
        <taxon>Basidiomycota</taxon>
        <taxon>Pucciniomycotina</taxon>
        <taxon>Pucciniomycetes</taxon>
        <taxon>Pucciniales</taxon>
        <taxon>Sphaerophragmiaceae</taxon>
        <taxon>Austropuccinia</taxon>
    </lineage>
</organism>
<feature type="region of interest" description="Disordered" evidence="1">
    <location>
        <begin position="1"/>
        <end position="63"/>
    </location>
</feature>
<name>A0A9Q3FM35_9BASI</name>